<dbReference type="PANTHER" id="PTHR30461">
    <property type="entry name" value="DNA-INVERTASE FROM LAMBDOID PROPHAGE"/>
    <property type="match status" value="1"/>
</dbReference>
<proteinExistence type="predicted"/>
<dbReference type="Pfam" id="PF13408">
    <property type="entry name" value="Zn_ribbon_recom"/>
    <property type="match status" value="1"/>
</dbReference>
<dbReference type="CDD" id="cd00338">
    <property type="entry name" value="Ser_Recombinase"/>
    <property type="match status" value="1"/>
</dbReference>
<dbReference type="InterPro" id="IPR025827">
    <property type="entry name" value="Zn_ribbon_recom_dom"/>
</dbReference>
<gene>
    <name evidence="4" type="primary">tnpR_2</name>
    <name evidence="4" type="ORF">NCTC11224_01810</name>
</gene>
<dbReference type="SUPFAM" id="SSF53041">
    <property type="entry name" value="Resolvase-like"/>
    <property type="match status" value="1"/>
</dbReference>
<dbReference type="InterPro" id="IPR011109">
    <property type="entry name" value="DNA_bind_recombinase_dom"/>
</dbReference>
<name>A0A2X2U1S2_9FIRM</name>
<feature type="region of interest" description="Disordered" evidence="1">
    <location>
        <begin position="293"/>
        <end position="312"/>
    </location>
</feature>
<dbReference type="GO" id="GO:0003677">
    <property type="term" value="F:DNA binding"/>
    <property type="evidence" value="ECO:0007669"/>
    <property type="project" value="InterPro"/>
</dbReference>
<feature type="region of interest" description="Disordered" evidence="1">
    <location>
        <begin position="391"/>
        <end position="426"/>
    </location>
</feature>
<dbReference type="GO" id="GO:0000150">
    <property type="term" value="F:DNA strand exchange activity"/>
    <property type="evidence" value="ECO:0007669"/>
    <property type="project" value="InterPro"/>
</dbReference>
<evidence type="ECO:0000313" key="4">
    <source>
        <dbReference type="EMBL" id="SQB10488.1"/>
    </source>
</evidence>
<evidence type="ECO:0000256" key="1">
    <source>
        <dbReference type="SAM" id="MobiDB-lite"/>
    </source>
</evidence>
<evidence type="ECO:0000313" key="5">
    <source>
        <dbReference type="Proteomes" id="UP000251853"/>
    </source>
</evidence>
<dbReference type="PROSITE" id="PS51736">
    <property type="entry name" value="RECOMBINASES_3"/>
    <property type="match status" value="1"/>
</dbReference>
<feature type="compositionally biased region" description="Basic and acidic residues" evidence="1">
    <location>
        <begin position="293"/>
        <end position="302"/>
    </location>
</feature>
<dbReference type="RefSeq" id="WP_225537577.1">
    <property type="nucleotide sequence ID" value="NZ_JAIWZC010000001.1"/>
</dbReference>
<dbReference type="InterPro" id="IPR038109">
    <property type="entry name" value="DNA_bind_recomb_sf"/>
</dbReference>
<organism evidence="4 5">
    <name type="scientific">Enterocloster clostridioformis</name>
    <dbReference type="NCBI Taxonomy" id="1531"/>
    <lineage>
        <taxon>Bacteria</taxon>
        <taxon>Bacillati</taxon>
        <taxon>Bacillota</taxon>
        <taxon>Clostridia</taxon>
        <taxon>Lachnospirales</taxon>
        <taxon>Lachnospiraceae</taxon>
        <taxon>Enterocloster</taxon>
    </lineage>
</organism>
<dbReference type="Gene3D" id="3.90.1750.20">
    <property type="entry name" value="Putative Large Serine Recombinase, Chain B, Domain 2"/>
    <property type="match status" value="1"/>
</dbReference>
<sequence>MRIQMIEPKKAAKPKRKRVCAYARVSTDSRKQGESLENQISAYERSIRSNPAYEFVGVFADQGISGYCGNRPEFQKMIQKAKAGEIDLIITKSISRFARNTTVLLEVTRELRQLGVAIYFEEQNINTLSGDGEMMLTVLASFAEEESRSISENNKWSIRKRFERGEYMINTSRFMGYDKDEFGELIINAKEAMVVQFLADMYLLGVGSSRLAQLLKFLEIPTVSGGKWTAGTITGMFKNEKYKGDFHLQKYYTPEGRRNQTVRNRGEVQSYYMEDSYPAILSAEQWDRLQEKMKENRRDRSTTQDNPSKYQNRYPLTGMLYCPHCGRTLRRRQGYKKRIEWLCSTYIEEGKQACPGVRIPDESASRQNITEPTVAEEVVKDGKKHYRYTAKEKFDSREREENTAPEAPGSGVLPGEYRSRRAAIKL</sequence>
<protein>
    <submittedName>
        <fullName evidence="4">Recombinase</fullName>
    </submittedName>
</protein>
<dbReference type="EMBL" id="UAVW01000004">
    <property type="protein sequence ID" value="SQB10488.1"/>
    <property type="molecule type" value="Genomic_DNA"/>
</dbReference>
<reference evidence="4 5" key="1">
    <citation type="submission" date="2018-06" db="EMBL/GenBank/DDBJ databases">
        <authorList>
            <consortium name="Pathogen Informatics"/>
            <person name="Doyle S."/>
        </authorList>
    </citation>
    <scope>NUCLEOTIDE SEQUENCE [LARGE SCALE GENOMIC DNA]</scope>
    <source>
        <strain evidence="4 5">NCTC11224</strain>
    </source>
</reference>
<dbReference type="SMART" id="SM00857">
    <property type="entry name" value="Resolvase"/>
    <property type="match status" value="1"/>
</dbReference>
<feature type="domain" description="Recombinase" evidence="3">
    <location>
        <begin position="174"/>
        <end position="299"/>
    </location>
</feature>
<dbReference type="Proteomes" id="UP000251853">
    <property type="component" value="Unassembled WGS sequence"/>
</dbReference>
<dbReference type="AlphaFoldDB" id="A0A2X2U1S2"/>
<dbReference type="Pfam" id="PF07508">
    <property type="entry name" value="Recombinase"/>
    <property type="match status" value="1"/>
</dbReference>
<feature type="domain" description="Resolvase/invertase-type recombinase catalytic" evidence="2">
    <location>
        <begin position="18"/>
        <end position="165"/>
    </location>
</feature>
<dbReference type="InterPro" id="IPR050639">
    <property type="entry name" value="SSR_resolvase"/>
</dbReference>
<feature type="compositionally biased region" description="Basic and acidic residues" evidence="1">
    <location>
        <begin position="391"/>
        <end position="402"/>
    </location>
</feature>
<dbReference type="PANTHER" id="PTHR30461:SF23">
    <property type="entry name" value="DNA RECOMBINASE-RELATED"/>
    <property type="match status" value="1"/>
</dbReference>
<evidence type="ECO:0000259" key="3">
    <source>
        <dbReference type="PROSITE" id="PS51737"/>
    </source>
</evidence>
<accession>A0A2X2U1S2</accession>
<keyword evidence="5" id="KW-1185">Reference proteome</keyword>
<dbReference type="PROSITE" id="PS51737">
    <property type="entry name" value="RECOMBINASE_DNA_BIND"/>
    <property type="match status" value="1"/>
</dbReference>
<dbReference type="InterPro" id="IPR036162">
    <property type="entry name" value="Resolvase-like_N_sf"/>
</dbReference>
<dbReference type="Gene3D" id="3.40.50.1390">
    <property type="entry name" value="Resolvase, N-terminal catalytic domain"/>
    <property type="match status" value="1"/>
</dbReference>
<dbReference type="InterPro" id="IPR006119">
    <property type="entry name" value="Resolv_N"/>
</dbReference>
<dbReference type="Pfam" id="PF00239">
    <property type="entry name" value="Resolvase"/>
    <property type="match status" value="1"/>
</dbReference>
<evidence type="ECO:0000259" key="2">
    <source>
        <dbReference type="PROSITE" id="PS51736"/>
    </source>
</evidence>